<dbReference type="EMBL" id="WSTB01000005">
    <property type="protein sequence ID" value="MWB94942.1"/>
    <property type="molecule type" value="Genomic_DNA"/>
</dbReference>
<keyword evidence="2" id="KW-1185">Reference proteome</keyword>
<dbReference type="Proteomes" id="UP000471501">
    <property type="component" value="Unassembled WGS sequence"/>
</dbReference>
<sequence length="154" mass="17702">MENILKEKLWEYIIHNNPELMYKLQDKYGVSEYLEDKVKSVLVLADEMLSECTPREIIEEICLNLLTTELKPSRFTYLSSLLFEEFEGTYVDFARSGTLTYEVLNIMGACSELFETNNFTAGSNTDPNFKNTLIPKITDYLNKLQKSGSLQKSG</sequence>
<evidence type="ECO:0000313" key="2">
    <source>
        <dbReference type="Proteomes" id="UP000471501"/>
    </source>
</evidence>
<organism evidence="1 2">
    <name type="scientific">Flavobacterium hydrocarbonoxydans</name>
    <dbReference type="NCBI Taxonomy" id="2683249"/>
    <lineage>
        <taxon>Bacteria</taxon>
        <taxon>Pseudomonadati</taxon>
        <taxon>Bacteroidota</taxon>
        <taxon>Flavobacteriia</taxon>
        <taxon>Flavobacteriales</taxon>
        <taxon>Flavobacteriaceae</taxon>
        <taxon>Flavobacterium</taxon>
    </lineage>
</organism>
<accession>A0A6I4NPS8</accession>
<gene>
    <name evidence="1" type="ORF">GON26_11230</name>
</gene>
<reference evidence="1 2" key="1">
    <citation type="submission" date="2019-12" db="EMBL/GenBank/DDBJ databases">
        <authorList>
            <person name="Kim Y.S."/>
        </authorList>
    </citation>
    <scope>NUCLEOTIDE SEQUENCE [LARGE SCALE GENOMIC DNA]</scope>
    <source>
        <strain evidence="1 2">GA093</strain>
    </source>
</reference>
<dbReference type="RefSeq" id="WP_160374903.1">
    <property type="nucleotide sequence ID" value="NZ_WSTB01000005.1"/>
</dbReference>
<dbReference type="AlphaFoldDB" id="A0A6I4NPS8"/>
<protein>
    <submittedName>
        <fullName evidence="1">Uncharacterized protein</fullName>
    </submittedName>
</protein>
<comment type="caution">
    <text evidence="1">The sequence shown here is derived from an EMBL/GenBank/DDBJ whole genome shotgun (WGS) entry which is preliminary data.</text>
</comment>
<proteinExistence type="predicted"/>
<name>A0A6I4NPS8_9FLAO</name>
<evidence type="ECO:0000313" key="1">
    <source>
        <dbReference type="EMBL" id="MWB94942.1"/>
    </source>
</evidence>